<dbReference type="PANTHER" id="PTHR19346:SF2">
    <property type="entry name" value="SOLUTE CARRIER FAMILY 35 MEMBER F4"/>
    <property type="match status" value="1"/>
</dbReference>
<accession>A0A673K6U3</accession>
<dbReference type="Pfam" id="PF06027">
    <property type="entry name" value="SLC35F"/>
    <property type="match status" value="1"/>
</dbReference>
<proteinExistence type="inferred from homology"/>
<dbReference type="InterPro" id="IPR037185">
    <property type="entry name" value="EmrE-like"/>
</dbReference>
<feature type="compositionally biased region" description="Basic and acidic residues" evidence="7">
    <location>
        <begin position="72"/>
        <end position="82"/>
    </location>
</feature>
<keyword evidence="3" id="KW-0813">Transport</keyword>
<feature type="transmembrane region" description="Helical" evidence="8">
    <location>
        <begin position="245"/>
        <end position="264"/>
    </location>
</feature>
<sequence>MTSTEIQNSGEEPCFRLEHLPGKSPHLAGKASPQVNSRWDAPQVTANGVHDIEDRILRITGYYGYKPGYSSHRREDGTESHAETPVSETSGDGTAYQTCVNTVLKVLGGLLVVLCVSSCWVGITQVVQLTFKSFSCPFFITWFSTNWNILFFPLYYSGHVATTREKQTPIQKFRECSRLFGEDGMSLKVFLKRTAPFSILWTLTNYLYLLALRKLTATDVSALYCCHKAFVFLLSWIVLKDRFMGVRIVAAIMAITGIVMMAYADGFHGDSFMGVALAVGSASTSALYKVLFKMFLGSANLGEAAHFFSTMGFFNLIFISCVPLILYFTRVEHWGSLSSLPWGYLCGVAGLWLVFNILVNVGVVLTYPILISIGTLLSVPGNAAIDVLKHEVIFSVVLIGYLQTVFFLFYRRDLAFSSLPFLWEDIRIHSIEMDFQTFVSRCTPVPHP</sequence>
<evidence type="ECO:0000256" key="7">
    <source>
        <dbReference type="SAM" id="MobiDB-lite"/>
    </source>
</evidence>
<feature type="transmembrane region" description="Helical" evidence="8">
    <location>
        <begin position="134"/>
        <end position="156"/>
    </location>
</feature>
<feature type="transmembrane region" description="Helical" evidence="8">
    <location>
        <begin position="271"/>
        <end position="292"/>
    </location>
</feature>
<organism evidence="9 10">
    <name type="scientific">Sinocyclocheilus rhinocerous</name>
    <dbReference type="NCBI Taxonomy" id="307959"/>
    <lineage>
        <taxon>Eukaryota</taxon>
        <taxon>Metazoa</taxon>
        <taxon>Chordata</taxon>
        <taxon>Craniata</taxon>
        <taxon>Vertebrata</taxon>
        <taxon>Euteleostomi</taxon>
        <taxon>Actinopterygii</taxon>
        <taxon>Neopterygii</taxon>
        <taxon>Teleostei</taxon>
        <taxon>Ostariophysi</taxon>
        <taxon>Cypriniformes</taxon>
        <taxon>Cyprinidae</taxon>
        <taxon>Cyprininae</taxon>
        <taxon>Sinocyclocheilus</taxon>
    </lineage>
</organism>
<feature type="transmembrane region" description="Helical" evidence="8">
    <location>
        <begin position="221"/>
        <end position="239"/>
    </location>
</feature>
<comment type="similarity">
    <text evidence="2">Belongs to the SLC35F solute transporter family.</text>
</comment>
<evidence type="ECO:0000256" key="5">
    <source>
        <dbReference type="ARBA" id="ARBA00022989"/>
    </source>
</evidence>
<keyword evidence="5 8" id="KW-1133">Transmembrane helix</keyword>
<comment type="subcellular location">
    <subcellularLocation>
        <location evidence="1">Membrane</location>
        <topology evidence="1">Multi-pass membrane protein</topology>
    </subcellularLocation>
</comment>
<evidence type="ECO:0000313" key="9">
    <source>
        <dbReference type="Ensembl" id="ENSSRHP00000061365.1"/>
    </source>
</evidence>
<evidence type="ECO:0000256" key="8">
    <source>
        <dbReference type="SAM" id="Phobius"/>
    </source>
</evidence>
<dbReference type="AlphaFoldDB" id="A0A673K6U3"/>
<keyword evidence="6 8" id="KW-0472">Membrane</keyword>
<evidence type="ECO:0000256" key="4">
    <source>
        <dbReference type="ARBA" id="ARBA00022692"/>
    </source>
</evidence>
<feature type="transmembrane region" description="Helical" evidence="8">
    <location>
        <begin position="106"/>
        <end position="127"/>
    </location>
</feature>
<reference evidence="9" key="2">
    <citation type="submission" date="2025-09" db="UniProtKB">
        <authorList>
            <consortium name="Ensembl"/>
        </authorList>
    </citation>
    <scope>IDENTIFICATION</scope>
</reference>
<protein>
    <submittedName>
        <fullName evidence="9">Solute carrier family 35 member F4-like</fullName>
    </submittedName>
</protein>
<feature type="transmembrane region" description="Helical" evidence="8">
    <location>
        <begin position="392"/>
        <end position="410"/>
    </location>
</feature>
<name>A0A673K6U3_9TELE</name>
<feature type="transmembrane region" description="Helical" evidence="8">
    <location>
        <begin position="340"/>
        <end position="359"/>
    </location>
</feature>
<feature type="transmembrane region" description="Helical" evidence="8">
    <location>
        <begin position="365"/>
        <end position="385"/>
    </location>
</feature>
<evidence type="ECO:0000313" key="10">
    <source>
        <dbReference type="Proteomes" id="UP000472270"/>
    </source>
</evidence>
<evidence type="ECO:0000256" key="3">
    <source>
        <dbReference type="ARBA" id="ARBA00022448"/>
    </source>
</evidence>
<gene>
    <name evidence="9" type="primary">LOC107732783</name>
</gene>
<feature type="transmembrane region" description="Helical" evidence="8">
    <location>
        <begin position="190"/>
        <end position="209"/>
    </location>
</feature>
<dbReference type="SUPFAM" id="SSF103481">
    <property type="entry name" value="Multidrug resistance efflux transporter EmrE"/>
    <property type="match status" value="1"/>
</dbReference>
<dbReference type="InterPro" id="IPR009262">
    <property type="entry name" value="SLC35_F1/F2/F6"/>
</dbReference>
<dbReference type="Ensembl" id="ENSSRHT00000063063.1">
    <property type="protein sequence ID" value="ENSSRHP00000061365.1"/>
    <property type="gene ID" value="ENSSRHG00000030638.1"/>
</dbReference>
<dbReference type="Proteomes" id="UP000472270">
    <property type="component" value="Unassembled WGS sequence"/>
</dbReference>
<keyword evidence="4 8" id="KW-0812">Transmembrane</keyword>
<keyword evidence="10" id="KW-1185">Reference proteome</keyword>
<evidence type="ECO:0000256" key="2">
    <source>
        <dbReference type="ARBA" id="ARBA00007863"/>
    </source>
</evidence>
<reference evidence="9" key="1">
    <citation type="submission" date="2025-08" db="UniProtKB">
        <authorList>
            <consortium name="Ensembl"/>
        </authorList>
    </citation>
    <scope>IDENTIFICATION</scope>
</reference>
<feature type="region of interest" description="Disordered" evidence="7">
    <location>
        <begin position="70"/>
        <end position="90"/>
    </location>
</feature>
<dbReference type="GO" id="GO:0016020">
    <property type="term" value="C:membrane"/>
    <property type="evidence" value="ECO:0007669"/>
    <property type="project" value="UniProtKB-SubCell"/>
</dbReference>
<dbReference type="GO" id="GO:0022857">
    <property type="term" value="F:transmembrane transporter activity"/>
    <property type="evidence" value="ECO:0007669"/>
    <property type="project" value="InterPro"/>
</dbReference>
<feature type="transmembrane region" description="Helical" evidence="8">
    <location>
        <begin position="304"/>
        <end position="328"/>
    </location>
</feature>
<dbReference type="InterPro" id="IPR026505">
    <property type="entry name" value="Solute_c_fam_35_mem_F3/F4"/>
</dbReference>
<evidence type="ECO:0000256" key="6">
    <source>
        <dbReference type="ARBA" id="ARBA00023136"/>
    </source>
</evidence>
<evidence type="ECO:0000256" key="1">
    <source>
        <dbReference type="ARBA" id="ARBA00004141"/>
    </source>
</evidence>
<dbReference type="PANTHER" id="PTHR19346">
    <property type="entry name" value="SUGAR PHOSPHATE TRANSPORTER DOMAIN-CONTAINING PROTEIN"/>
    <property type="match status" value="1"/>
</dbReference>